<comment type="caution">
    <text evidence="1">The sequence shown here is derived from an EMBL/GenBank/DDBJ whole genome shotgun (WGS) entry which is preliminary data.</text>
</comment>
<dbReference type="Proteomes" id="UP001501600">
    <property type="component" value="Unassembled WGS sequence"/>
</dbReference>
<reference evidence="2" key="1">
    <citation type="journal article" date="2019" name="Int. J. Syst. Evol. Microbiol.">
        <title>The Global Catalogue of Microorganisms (GCM) 10K type strain sequencing project: providing services to taxonomists for standard genome sequencing and annotation.</title>
        <authorList>
            <consortium name="The Broad Institute Genomics Platform"/>
            <consortium name="The Broad Institute Genome Sequencing Center for Infectious Disease"/>
            <person name="Wu L."/>
            <person name="Ma J."/>
        </authorList>
    </citation>
    <scope>NUCLEOTIDE SEQUENCE [LARGE SCALE GENOMIC DNA]</scope>
    <source>
        <strain evidence="2">JCM 18720</strain>
    </source>
</reference>
<dbReference type="EMBL" id="BAABLF010000006">
    <property type="protein sequence ID" value="GAA5188916.1"/>
    <property type="molecule type" value="Genomic_DNA"/>
</dbReference>
<name>A0ABP9RZ73_9GAMM</name>
<proteinExistence type="predicted"/>
<organism evidence="1 2">
    <name type="scientific">Ferrimonas gelatinilytica</name>
    <dbReference type="NCBI Taxonomy" id="1255257"/>
    <lineage>
        <taxon>Bacteria</taxon>
        <taxon>Pseudomonadati</taxon>
        <taxon>Pseudomonadota</taxon>
        <taxon>Gammaproteobacteria</taxon>
        <taxon>Alteromonadales</taxon>
        <taxon>Ferrimonadaceae</taxon>
        <taxon>Ferrimonas</taxon>
    </lineage>
</organism>
<accession>A0ABP9RZ73</accession>
<keyword evidence="2" id="KW-1185">Reference proteome</keyword>
<protein>
    <submittedName>
        <fullName evidence="1">Uncharacterized protein</fullName>
    </submittedName>
</protein>
<evidence type="ECO:0000313" key="1">
    <source>
        <dbReference type="EMBL" id="GAA5188916.1"/>
    </source>
</evidence>
<evidence type="ECO:0000313" key="2">
    <source>
        <dbReference type="Proteomes" id="UP001501600"/>
    </source>
</evidence>
<gene>
    <name evidence="1" type="ORF">GCM10025772_10070</name>
</gene>
<sequence>MYTYFDKAQNNFSGLVYLDPDFERALTSQIPDYDESNAYCWYSKQNSLVGKLVVADYKPSISYVFERKSRGWTLVESNEVINLPAHQW</sequence>